<evidence type="ECO:0000313" key="12">
    <source>
        <dbReference type="Proteomes" id="UP001152799"/>
    </source>
</evidence>
<evidence type="ECO:0000256" key="3">
    <source>
        <dbReference type="ARBA" id="ARBA00022606"/>
    </source>
</evidence>
<keyword evidence="4 10" id="KW-0812">Transmembrane</keyword>
<dbReference type="InterPro" id="IPR004117">
    <property type="entry name" value="7tm6_olfct_rcpt"/>
</dbReference>
<evidence type="ECO:0000256" key="1">
    <source>
        <dbReference type="ARBA" id="ARBA00004651"/>
    </source>
</evidence>
<keyword evidence="3 10" id="KW-0716">Sensory transduction</keyword>
<dbReference type="EMBL" id="OU892288">
    <property type="protein sequence ID" value="CAG9762841.1"/>
    <property type="molecule type" value="Genomic_DNA"/>
</dbReference>
<feature type="transmembrane region" description="Helical" evidence="10">
    <location>
        <begin position="351"/>
        <end position="371"/>
    </location>
</feature>
<gene>
    <name evidence="11" type="ORF">CEUTPL_LOCUS3513</name>
</gene>
<evidence type="ECO:0000256" key="2">
    <source>
        <dbReference type="ARBA" id="ARBA00022475"/>
    </source>
</evidence>
<dbReference type="GO" id="GO:0005886">
    <property type="term" value="C:plasma membrane"/>
    <property type="evidence" value="ECO:0007669"/>
    <property type="project" value="UniProtKB-SubCell"/>
</dbReference>
<dbReference type="GO" id="GO:0004984">
    <property type="term" value="F:olfactory receptor activity"/>
    <property type="evidence" value="ECO:0007669"/>
    <property type="project" value="InterPro"/>
</dbReference>
<evidence type="ECO:0000256" key="6">
    <source>
        <dbReference type="ARBA" id="ARBA00022989"/>
    </source>
</evidence>
<evidence type="ECO:0000313" key="11">
    <source>
        <dbReference type="EMBL" id="CAG9762841.1"/>
    </source>
</evidence>
<keyword evidence="9 10" id="KW-0807">Transducer</keyword>
<organism evidence="11 12">
    <name type="scientific">Ceutorhynchus assimilis</name>
    <name type="common">cabbage seed weevil</name>
    <dbReference type="NCBI Taxonomy" id="467358"/>
    <lineage>
        <taxon>Eukaryota</taxon>
        <taxon>Metazoa</taxon>
        <taxon>Ecdysozoa</taxon>
        <taxon>Arthropoda</taxon>
        <taxon>Hexapoda</taxon>
        <taxon>Insecta</taxon>
        <taxon>Pterygota</taxon>
        <taxon>Neoptera</taxon>
        <taxon>Endopterygota</taxon>
        <taxon>Coleoptera</taxon>
        <taxon>Polyphaga</taxon>
        <taxon>Cucujiformia</taxon>
        <taxon>Curculionidae</taxon>
        <taxon>Ceutorhynchinae</taxon>
        <taxon>Ceutorhynchus</taxon>
    </lineage>
</organism>
<feature type="transmembrane region" description="Helical" evidence="10">
    <location>
        <begin position="20"/>
        <end position="37"/>
    </location>
</feature>
<evidence type="ECO:0000256" key="9">
    <source>
        <dbReference type="ARBA" id="ARBA00023224"/>
    </source>
</evidence>
<accession>A0A9N9MGT4</accession>
<evidence type="ECO:0000256" key="7">
    <source>
        <dbReference type="ARBA" id="ARBA00023136"/>
    </source>
</evidence>
<keyword evidence="8 10" id="KW-0675">Receptor</keyword>
<keyword evidence="2" id="KW-1003">Cell membrane</keyword>
<dbReference type="PANTHER" id="PTHR21137">
    <property type="entry name" value="ODORANT RECEPTOR"/>
    <property type="match status" value="1"/>
</dbReference>
<dbReference type="Proteomes" id="UP001152799">
    <property type="component" value="Chromosome 12"/>
</dbReference>
<dbReference type="OrthoDB" id="6597368at2759"/>
<name>A0A9N9MGT4_9CUCU</name>
<dbReference type="Pfam" id="PF02949">
    <property type="entry name" value="7tm_6"/>
    <property type="match status" value="1"/>
</dbReference>
<feature type="transmembrane region" description="Helical" evidence="10">
    <location>
        <begin position="285"/>
        <end position="306"/>
    </location>
</feature>
<feature type="transmembrane region" description="Helical" evidence="10">
    <location>
        <begin position="170"/>
        <end position="189"/>
    </location>
</feature>
<comment type="subcellular location">
    <subcellularLocation>
        <location evidence="1 10">Cell membrane</location>
        <topology evidence="1 10">Multi-pass membrane protein</topology>
    </subcellularLocation>
</comment>
<feature type="transmembrane region" description="Helical" evidence="10">
    <location>
        <begin position="121"/>
        <end position="139"/>
    </location>
</feature>
<keyword evidence="6 10" id="KW-1133">Transmembrane helix</keyword>
<evidence type="ECO:0000256" key="4">
    <source>
        <dbReference type="ARBA" id="ARBA00022692"/>
    </source>
</evidence>
<evidence type="ECO:0000256" key="8">
    <source>
        <dbReference type="ARBA" id="ARBA00023170"/>
    </source>
</evidence>
<sequence>MLLAHYFAMLPDILGNKGLFYSIYTVVIYLLALFCNLSELIKLYQIITADIFIFDELIRNFVITGLHFTSLLKCLFLRSKLGGRIFKKIINYEKQVYESGNKQIVAIYEQVLSSMRRTRNYYAVGILVVVVFYIAAPSFRDPYYIQKGNRTIVVQQMPLSSWTPLEENYWFSYIWTSSAGAYLTIFFVTTDLTCYSFIMFGVCQINILNHFISNFYQYSKDIEINQECTQEESFRILQRELIMMHQEAITYIKELNSALKNIMFLDFVPSSIQLAGIIFQLMTNLNIIQCILLGEFILTLIARIFIYCNNAHMLSVQSQKVASTWYNIPWNELPEDVRRDMVFCIMRAQKPLCITIGALGPISLTTFLAILKGTYSYMMLLMTIE</sequence>
<evidence type="ECO:0000256" key="5">
    <source>
        <dbReference type="ARBA" id="ARBA00022725"/>
    </source>
</evidence>
<dbReference type="GO" id="GO:0007165">
    <property type="term" value="P:signal transduction"/>
    <property type="evidence" value="ECO:0007669"/>
    <property type="project" value="UniProtKB-KW"/>
</dbReference>
<evidence type="ECO:0000256" key="10">
    <source>
        <dbReference type="RuleBase" id="RU351113"/>
    </source>
</evidence>
<reference evidence="11" key="1">
    <citation type="submission" date="2022-01" db="EMBL/GenBank/DDBJ databases">
        <authorList>
            <person name="King R."/>
        </authorList>
    </citation>
    <scope>NUCLEOTIDE SEQUENCE</scope>
</reference>
<keyword evidence="5 10" id="KW-0552">Olfaction</keyword>
<dbReference type="PANTHER" id="PTHR21137:SF35">
    <property type="entry name" value="ODORANT RECEPTOR 19A-RELATED"/>
    <property type="match status" value="1"/>
</dbReference>
<dbReference type="AlphaFoldDB" id="A0A9N9MGT4"/>
<proteinExistence type="inferred from homology"/>
<comment type="similarity">
    <text evidence="10">Belongs to the insect chemoreceptor superfamily. Heteromeric odorant receptor channel (TC 1.A.69) family.</text>
</comment>
<protein>
    <recommendedName>
        <fullName evidence="10">Odorant receptor</fullName>
    </recommendedName>
</protein>
<keyword evidence="12" id="KW-1185">Reference proteome</keyword>
<keyword evidence="7 10" id="KW-0472">Membrane</keyword>
<dbReference type="GO" id="GO:0005549">
    <property type="term" value="F:odorant binding"/>
    <property type="evidence" value="ECO:0007669"/>
    <property type="project" value="InterPro"/>
</dbReference>
<comment type="caution">
    <text evidence="10">Lacks conserved residue(s) required for the propagation of feature annotation.</text>
</comment>